<keyword evidence="2" id="KW-0378">Hydrolase</keyword>
<dbReference type="STRING" id="1232681.ADIS_2717"/>
<gene>
    <name evidence="2" type="ORF">ADIS_2717</name>
</gene>
<dbReference type="OrthoDB" id="252464at2"/>
<dbReference type="GO" id="GO:0016787">
    <property type="term" value="F:hydrolase activity"/>
    <property type="evidence" value="ECO:0007669"/>
    <property type="project" value="UniProtKB-KW"/>
</dbReference>
<dbReference type="Proteomes" id="UP000013909">
    <property type="component" value="Unassembled WGS sequence"/>
</dbReference>
<dbReference type="Pfam" id="PF12697">
    <property type="entry name" value="Abhydrolase_6"/>
    <property type="match status" value="1"/>
</dbReference>
<dbReference type="Gene3D" id="3.40.50.1820">
    <property type="entry name" value="alpha/beta hydrolase"/>
    <property type="match status" value="1"/>
</dbReference>
<reference evidence="2 3" key="1">
    <citation type="submission" date="2013-02" db="EMBL/GenBank/DDBJ databases">
        <title>A novel strain isolated from Lonar lake, Maharashtra, India.</title>
        <authorList>
            <person name="Singh A."/>
        </authorList>
    </citation>
    <scope>NUCLEOTIDE SEQUENCE [LARGE SCALE GENOMIC DNA]</scope>
    <source>
        <strain evidence="2 3">AK24</strain>
    </source>
</reference>
<proteinExistence type="predicted"/>
<dbReference type="InterPro" id="IPR000073">
    <property type="entry name" value="AB_hydrolase_1"/>
</dbReference>
<dbReference type="PANTHER" id="PTHR46438">
    <property type="entry name" value="ALPHA/BETA-HYDROLASES SUPERFAMILY PROTEIN"/>
    <property type="match status" value="1"/>
</dbReference>
<dbReference type="PATRIC" id="fig|1288963.3.peg.2707"/>
<evidence type="ECO:0000313" key="2">
    <source>
        <dbReference type="EMBL" id="EON76846.1"/>
    </source>
</evidence>
<evidence type="ECO:0000259" key="1">
    <source>
        <dbReference type="Pfam" id="PF12697"/>
    </source>
</evidence>
<feature type="domain" description="AB hydrolase-1" evidence="1">
    <location>
        <begin position="15"/>
        <end position="244"/>
    </location>
</feature>
<keyword evidence="3" id="KW-1185">Reference proteome</keyword>
<protein>
    <submittedName>
        <fullName evidence="2">Hydrolase of the alpha/beta superfamily</fullName>
    </submittedName>
</protein>
<sequence length="257" mass="28943">MPDIAYHTSGSGRDVVLIHGFCETKEMWERFQYTLSARYRVSSIDLPGFGESILKGTSLSIDEVAKAVKSSLSENNIVNPVVIGHSLGGYVALALAERMETGLSGLCLFHSTALADDEEKIKTRNKTLTFFEKYGTKPFVESFVPQLFAEDKRETLKDSIEQLIDRANKIPVEVLMAYTRAMRDRPERIEVLTTQTLSKAMIAGALDTAISVENSRKHKKWVDFYLELADTGHMGMFERPNETLAFLEEYLEHCFDG</sequence>
<dbReference type="SUPFAM" id="SSF53474">
    <property type="entry name" value="alpha/beta-Hydrolases"/>
    <property type="match status" value="1"/>
</dbReference>
<evidence type="ECO:0000313" key="3">
    <source>
        <dbReference type="Proteomes" id="UP000013909"/>
    </source>
</evidence>
<name>R7ZRR6_9BACT</name>
<dbReference type="InterPro" id="IPR029058">
    <property type="entry name" value="AB_hydrolase_fold"/>
</dbReference>
<dbReference type="EMBL" id="AQHR01000073">
    <property type="protein sequence ID" value="EON76846.1"/>
    <property type="molecule type" value="Genomic_DNA"/>
</dbReference>
<dbReference type="PRINTS" id="PR00111">
    <property type="entry name" value="ABHYDROLASE"/>
</dbReference>
<dbReference type="AlphaFoldDB" id="R7ZRR6"/>
<dbReference type="PANTHER" id="PTHR46438:SF11">
    <property type="entry name" value="LIPASE-RELATED"/>
    <property type="match status" value="1"/>
</dbReference>
<organism evidence="2 3">
    <name type="scientific">Lunatimonas lonarensis</name>
    <dbReference type="NCBI Taxonomy" id="1232681"/>
    <lineage>
        <taxon>Bacteria</taxon>
        <taxon>Pseudomonadati</taxon>
        <taxon>Bacteroidota</taxon>
        <taxon>Cytophagia</taxon>
        <taxon>Cytophagales</taxon>
        <taxon>Cyclobacteriaceae</taxon>
    </lineage>
</organism>
<dbReference type="RefSeq" id="WP_010854852.1">
    <property type="nucleotide sequence ID" value="NZ_AQHR01000073.1"/>
</dbReference>
<accession>R7ZRR6</accession>
<comment type="caution">
    <text evidence="2">The sequence shown here is derived from an EMBL/GenBank/DDBJ whole genome shotgun (WGS) entry which is preliminary data.</text>
</comment>